<reference evidence="1 2" key="1">
    <citation type="submission" date="2016-05" db="EMBL/GenBank/DDBJ databases">
        <title>Genomic Taxonomy of the Vibrionaceae.</title>
        <authorList>
            <person name="Gomez-Gil B."/>
            <person name="Enciso-Ibarra J."/>
        </authorList>
    </citation>
    <scope>NUCLEOTIDE SEQUENCE [LARGE SCALE GENOMIC DNA]</scope>
    <source>
        <strain evidence="1 2">CAIM 1920</strain>
    </source>
</reference>
<comment type="caution">
    <text evidence="1">The sequence shown here is derived from an EMBL/GenBank/DDBJ whole genome shotgun (WGS) entry which is preliminary data.</text>
</comment>
<keyword evidence="2" id="KW-1185">Reference proteome</keyword>
<evidence type="ECO:0000313" key="1">
    <source>
        <dbReference type="EMBL" id="ODA30824.1"/>
    </source>
</evidence>
<dbReference type="PROSITE" id="PS51257">
    <property type="entry name" value="PROKAR_LIPOPROTEIN"/>
    <property type="match status" value="1"/>
</dbReference>
<dbReference type="AlphaFoldDB" id="A0A1C3ECA5"/>
<name>A0A1C3ECA5_9GAMM</name>
<accession>A0A1C3ECA5</accession>
<sequence>MRQTSMMLFETSPNFVTNLFFACSTRQELKVVKYSFKTLFEPKLTGLRKTLTQYIIILNA</sequence>
<organism evidence="1 2">
    <name type="scientific">Veronia pacifica</name>
    <dbReference type="NCBI Taxonomy" id="1080227"/>
    <lineage>
        <taxon>Bacteria</taxon>
        <taxon>Pseudomonadati</taxon>
        <taxon>Pseudomonadota</taxon>
        <taxon>Gammaproteobacteria</taxon>
        <taxon>Vibrionales</taxon>
        <taxon>Vibrionaceae</taxon>
        <taxon>Veronia</taxon>
    </lineage>
</organism>
<dbReference type="Proteomes" id="UP000094936">
    <property type="component" value="Unassembled WGS sequence"/>
</dbReference>
<evidence type="ECO:0000313" key="2">
    <source>
        <dbReference type="Proteomes" id="UP000094936"/>
    </source>
</evidence>
<gene>
    <name evidence="1" type="ORF">A8L45_19100</name>
</gene>
<dbReference type="EMBL" id="LYBM01000046">
    <property type="protein sequence ID" value="ODA30824.1"/>
    <property type="molecule type" value="Genomic_DNA"/>
</dbReference>
<proteinExistence type="predicted"/>
<protein>
    <submittedName>
        <fullName evidence="1">Uncharacterized protein</fullName>
    </submittedName>
</protein>